<evidence type="ECO:0000256" key="15">
    <source>
        <dbReference type="ARBA" id="ARBA00049551"/>
    </source>
</evidence>
<feature type="transmembrane region" description="Helical" evidence="16">
    <location>
        <begin position="431"/>
        <end position="450"/>
    </location>
</feature>
<evidence type="ECO:0000256" key="6">
    <source>
        <dbReference type="ARBA" id="ARBA00022660"/>
    </source>
</evidence>
<feature type="transmembrane region" description="Helical" evidence="16">
    <location>
        <begin position="93"/>
        <end position="111"/>
    </location>
</feature>
<dbReference type="PANTHER" id="PTHR43507">
    <property type="entry name" value="NADH-UBIQUINONE OXIDOREDUCTASE CHAIN 4"/>
    <property type="match status" value="1"/>
</dbReference>
<reference evidence="20" key="1">
    <citation type="submission" date="2022-03" db="EMBL/GenBank/DDBJ databases">
        <title>The complete mitochondrion genome of Macrophiothrix sp.WZD-2021.</title>
        <authorList>
            <person name="Shi W."/>
            <person name="Liao X."/>
        </authorList>
    </citation>
    <scope>NUCLEOTIDE SEQUENCE</scope>
</reference>
<feature type="signal peptide" evidence="17">
    <location>
        <begin position="1"/>
        <end position="19"/>
    </location>
</feature>
<evidence type="ECO:0000256" key="7">
    <source>
        <dbReference type="ARBA" id="ARBA00022692"/>
    </source>
</evidence>
<feature type="transmembrane region" description="Helical" evidence="16">
    <location>
        <begin position="144"/>
        <end position="166"/>
    </location>
</feature>
<comment type="catalytic activity">
    <reaction evidence="15 16">
        <text>a ubiquinone + NADH + 5 H(+)(in) = a ubiquinol + NAD(+) + 4 H(+)(out)</text>
        <dbReference type="Rhea" id="RHEA:29091"/>
        <dbReference type="Rhea" id="RHEA-COMP:9565"/>
        <dbReference type="Rhea" id="RHEA-COMP:9566"/>
        <dbReference type="ChEBI" id="CHEBI:15378"/>
        <dbReference type="ChEBI" id="CHEBI:16389"/>
        <dbReference type="ChEBI" id="CHEBI:17976"/>
        <dbReference type="ChEBI" id="CHEBI:57540"/>
        <dbReference type="ChEBI" id="CHEBI:57945"/>
        <dbReference type="EC" id="7.1.1.2"/>
    </reaction>
</comment>
<keyword evidence="5 16" id="KW-0813">Transport</keyword>
<feature type="transmembrane region" description="Helical" evidence="16">
    <location>
        <begin position="218"/>
        <end position="236"/>
    </location>
</feature>
<protein>
    <recommendedName>
        <fullName evidence="4 16">NADH-ubiquinone oxidoreductase chain 4</fullName>
        <ecNumber evidence="3 16">7.1.1.2</ecNumber>
    </recommendedName>
</protein>
<comment type="function">
    <text evidence="16">Core subunit of the mitochondrial membrane respiratory chain NADH dehydrogenase (Complex I) which catalyzes electron transfer from NADH through the respiratory chain, using ubiquinone as an electron acceptor. Essential for the catalytic activity and assembly of complex I.</text>
</comment>
<accession>A0AAU6PXI6</accession>
<dbReference type="EC" id="7.1.1.2" evidence="3 16"/>
<evidence type="ECO:0000256" key="16">
    <source>
        <dbReference type="RuleBase" id="RU003297"/>
    </source>
</evidence>
<feature type="transmembrane region" description="Helical" evidence="16">
    <location>
        <begin position="386"/>
        <end position="410"/>
    </location>
</feature>
<dbReference type="GO" id="GO:0031966">
    <property type="term" value="C:mitochondrial membrane"/>
    <property type="evidence" value="ECO:0007669"/>
    <property type="project" value="UniProtKB-SubCell"/>
</dbReference>
<dbReference type="AlphaFoldDB" id="A0AAU6PXI6"/>
<keyword evidence="10 16" id="KW-1133">Transmembrane helix</keyword>
<dbReference type="GO" id="GO:0008137">
    <property type="term" value="F:NADH dehydrogenase (ubiquinone) activity"/>
    <property type="evidence" value="ECO:0007669"/>
    <property type="project" value="UniProtKB-UniRule"/>
</dbReference>
<evidence type="ECO:0000256" key="10">
    <source>
        <dbReference type="ARBA" id="ARBA00022989"/>
    </source>
</evidence>
<evidence type="ECO:0000256" key="4">
    <source>
        <dbReference type="ARBA" id="ARBA00021006"/>
    </source>
</evidence>
<feature type="transmembrane region" description="Helical" evidence="16">
    <location>
        <begin position="346"/>
        <end position="366"/>
    </location>
</feature>
<keyword evidence="17" id="KW-0732">Signal</keyword>
<dbReference type="GO" id="GO:0015990">
    <property type="term" value="P:electron transport coupled proton transport"/>
    <property type="evidence" value="ECO:0007669"/>
    <property type="project" value="TreeGrafter"/>
</dbReference>
<feature type="domain" description="NADH:quinone oxidoreductase/Mrp antiporter transmembrane" evidence="18">
    <location>
        <begin position="111"/>
        <end position="390"/>
    </location>
</feature>
<dbReference type="InterPro" id="IPR003918">
    <property type="entry name" value="NADH_UbQ_OxRdtase"/>
</dbReference>
<feature type="chain" id="PRO_5043649533" description="NADH-ubiquinone oxidoreductase chain 4" evidence="17">
    <location>
        <begin position="20"/>
        <end position="452"/>
    </location>
</feature>
<feature type="domain" description="NADH:ubiquinone oxidoreductase chain 4 N-terminal" evidence="19">
    <location>
        <begin position="1"/>
        <end position="108"/>
    </location>
</feature>
<evidence type="ECO:0000259" key="19">
    <source>
        <dbReference type="Pfam" id="PF01059"/>
    </source>
</evidence>
<feature type="transmembrane region" description="Helical" evidence="16">
    <location>
        <begin position="23"/>
        <end position="42"/>
    </location>
</feature>
<gene>
    <name evidence="20" type="primary">nad4</name>
</gene>
<evidence type="ECO:0000256" key="1">
    <source>
        <dbReference type="ARBA" id="ARBA00004225"/>
    </source>
</evidence>
<keyword evidence="12 16" id="KW-0830">Ubiquinone</keyword>
<sequence length="452" mass="49642">MLTLLFLTLSAMTITFIAPKNTIWANSIFWASLIPITTIMLISPIASLGDTTWGLINDTLSTPLIYLSAWLVPVSILASNGHLSKENANNQKTFIAFIYIILFFLVITFTANNFIALFLGFEGTLLPTLFLITYWGVQQERIEAGLFFVFYTLISSLPLFLGLLYLHNNSYSLSILHLKVNFLGTISTTVALCCMVAFLVKIPIFSLHIWLPKAHVEAPVAGSMILAAILLKMGGYGFTRLATLFFTPFNNHINNILIPFCVWGGLLTSLICLTQTDLKSLIAYSSVSHMSFMVAGISTLTNWAIAGGLIIMIAHGIVSSALFCIANTFYERSSTRNLFINRGTKIIFALTPSLWLIFACANMGLPPLPNAIGEIVVISTIIANNIFNYLPALLGIISTGIFSLLMFLAINSGNHQNWSNILNAMNEREHNVLATHLIPLIALITAPNLITP</sequence>
<dbReference type="EMBL" id="OM994402">
    <property type="protein sequence ID" value="WYA84535.1"/>
    <property type="molecule type" value="Genomic_DNA"/>
</dbReference>
<comment type="similarity">
    <text evidence="2 16">Belongs to the complex I subunit 4 family.</text>
</comment>
<comment type="subcellular location">
    <subcellularLocation>
        <location evidence="1 16">Mitochondrion membrane</location>
        <topology evidence="1 16">Multi-pass membrane protein</topology>
    </subcellularLocation>
</comment>
<dbReference type="GO" id="GO:0003954">
    <property type="term" value="F:NADH dehydrogenase activity"/>
    <property type="evidence" value="ECO:0007669"/>
    <property type="project" value="TreeGrafter"/>
</dbReference>
<evidence type="ECO:0000256" key="8">
    <source>
        <dbReference type="ARBA" id="ARBA00022967"/>
    </source>
</evidence>
<dbReference type="GO" id="GO:0042773">
    <property type="term" value="P:ATP synthesis coupled electron transport"/>
    <property type="evidence" value="ECO:0007669"/>
    <property type="project" value="InterPro"/>
</dbReference>
<name>A0AAU6PXI6_9ECHI</name>
<proteinExistence type="inferred from homology"/>
<dbReference type="Pfam" id="PF00361">
    <property type="entry name" value="Proton_antipo_M"/>
    <property type="match status" value="1"/>
</dbReference>
<evidence type="ECO:0000256" key="11">
    <source>
        <dbReference type="ARBA" id="ARBA00023027"/>
    </source>
</evidence>
<evidence type="ECO:0000256" key="9">
    <source>
        <dbReference type="ARBA" id="ARBA00022982"/>
    </source>
</evidence>
<keyword evidence="9 16" id="KW-0249">Electron transport</keyword>
<evidence type="ECO:0000259" key="18">
    <source>
        <dbReference type="Pfam" id="PF00361"/>
    </source>
</evidence>
<dbReference type="PANTHER" id="PTHR43507:SF20">
    <property type="entry name" value="NADH-UBIQUINONE OXIDOREDUCTASE CHAIN 4"/>
    <property type="match status" value="1"/>
</dbReference>
<evidence type="ECO:0000256" key="3">
    <source>
        <dbReference type="ARBA" id="ARBA00012944"/>
    </source>
</evidence>
<feature type="transmembrane region" description="Helical" evidence="16">
    <location>
        <begin position="117"/>
        <end position="137"/>
    </location>
</feature>
<keyword evidence="11 16" id="KW-0520">NAD</keyword>
<keyword evidence="14 16" id="KW-0472">Membrane</keyword>
<evidence type="ECO:0000256" key="5">
    <source>
        <dbReference type="ARBA" id="ARBA00022448"/>
    </source>
</evidence>
<feature type="transmembrane region" description="Helical" evidence="16">
    <location>
        <begin position="303"/>
        <end position="325"/>
    </location>
</feature>
<evidence type="ECO:0000256" key="12">
    <source>
        <dbReference type="ARBA" id="ARBA00023075"/>
    </source>
</evidence>
<dbReference type="InterPro" id="IPR000260">
    <property type="entry name" value="NADH4_N"/>
</dbReference>
<geneLocation type="mitochondrion" evidence="20"/>
<keyword evidence="13 16" id="KW-0496">Mitochondrion</keyword>
<dbReference type="InterPro" id="IPR001750">
    <property type="entry name" value="ND/Mrp_TM"/>
</dbReference>
<organism evidence="20">
    <name type="scientific">Macrophiothrix sp</name>
    <dbReference type="NCBI Taxonomy" id="3135532"/>
    <lineage>
        <taxon>Eukaryota</taxon>
        <taxon>Metazoa</taxon>
        <taxon>Echinodermata</taxon>
        <taxon>Eleutherozoa</taxon>
        <taxon>Asterozoa</taxon>
        <taxon>Ophiuroidea</taxon>
        <taxon>Myophiuroidea</taxon>
        <taxon>Metophiurida</taxon>
        <taxon>Ophintegrida</taxon>
        <taxon>Amphilepidida</taxon>
        <taxon>Ophiurina</taxon>
        <taxon>Gnathophiurina</taxon>
        <taxon>Ophiactoidea</taxon>
        <taxon>Ophiotrichidae</taxon>
        <taxon>Macrophiothrix</taxon>
    </lineage>
</organism>
<keyword evidence="7 16" id="KW-0812">Transmembrane</keyword>
<keyword evidence="6 16" id="KW-0679">Respiratory chain</keyword>
<evidence type="ECO:0000256" key="14">
    <source>
        <dbReference type="ARBA" id="ARBA00023136"/>
    </source>
</evidence>
<dbReference type="GO" id="GO:0048039">
    <property type="term" value="F:ubiquinone binding"/>
    <property type="evidence" value="ECO:0007669"/>
    <property type="project" value="TreeGrafter"/>
</dbReference>
<evidence type="ECO:0000256" key="2">
    <source>
        <dbReference type="ARBA" id="ARBA00009025"/>
    </source>
</evidence>
<feature type="transmembrane region" description="Helical" evidence="16">
    <location>
        <begin position="186"/>
        <end position="211"/>
    </location>
</feature>
<dbReference type="Pfam" id="PF01059">
    <property type="entry name" value="Oxidored_q5_N"/>
    <property type="match status" value="1"/>
</dbReference>
<dbReference type="PRINTS" id="PR01437">
    <property type="entry name" value="NUOXDRDTASE4"/>
</dbReference>
<dbReference type="InterPro" id="IPR010227">
    <property type="entry name" value="NADH_Q_OxRdtase_chainM/4"/>
</dbReference>
<dbReference type="NCBIfam" id="TIGR01972">
    <property type="entry name" value="NDH_I_M"/>
    <property type="match status" value="1"/>
</dbReference>
<evidence type="ECO:0000256" key="13">
    <source>
        <dbReference type="ARBA" id="ARBA00023128"/>
    </source>
</evidence>
<evidence type="ECO:0000313" key="20">
    <source>
        <dbReference type="EMBL" id="WYA84535.1"/>
    </source>
</evidence>
<evidence type="ECO:0000256" key="17">
    <source>
        <dbReference type="SAM" id="SignalP"/>
    </source>
</evidence>
<feature type="transmembrane region" description="Helical" evidence="16">
    <location>
        <begin position="256"/>
        <end position="274"/>
    </location>
</feature>
<feature type="transmembrane region" description="Helical" evidence="16">
    <location>
        <begin position="281"/>
        <end position="297"/>
    </location>
</feature>
<keyword evidence="8" id="KW-1278">Translocase</keyword>